<dbReference type="Gramene" id="LPERR03G12940.1">
    <property type="protein sequence ID" value="LPERR03G12940.1"/>
    <property type="gene ID" value="LPERR03G12940"/>
</dbReference>
<sequence length="341" mass="35630">MCGGCRRRRRGAPGASPGAGWGGGTTALTVATLAAAAVVAFLEGTARGVTYVSDGWFHDGVWWDAEGGRFLVTTMTDGRVVEVRGGGGAGAGAGEGKEEARVVVADPGAAGRTATGLALDAKRRRLLVAYTELAPWFGYAAVAAYELGSWRRLFLVRLDEPGDSTLADDVAVDDEGNAYVTDAKGNKIWKVSPDGEPLSVIKNATFSQRPGWINNFVGLNGIVYHPNGYLLVIHTSGGDLFKVDPKTGSVHVVRVQGSLKTGDGLALLSPTRLVAAGLVSRLVESNDDWKTATVTGRYVGPAHRIGSSATVKDGDVYINHIVGFGLGKKTHVISKAAFAPL</sequence>
<accession>A0A0D9VT75</accession>
<dbReference type="PANTHER" id="PTHR31460">
    <property type="match status" value="1"/>
</dbReference>
<dbReference type="Proteomes" id="UP000032180">
    <property type="component" value="Chromosome 3"/>
</dbReference>
<organism evidence="2 3">
    <name type="scientific">Leersia perrieri</name>
    <dbReference type="NCBI Taxonomy" id="77586"/>
    <lineage>
        <taxon>Eukaryota</taxon>
        <taxon>Viridiplantae</taxon>
        <taxon>Streptophyta</taxon>
        <taxon>Embryophyta</taxon>
        <taxon>Tracheophyta</taxon>
        <taxon>Spermatophyta</taxon>
        <taxon>Magnoliopsida</taxon>
        <taxon>Liliopsida</taxon>
        <taxon>Poales</taxon>
        <taxon>Poaceae</taxon>
        <taxon>BOP clade</taxon>
        <taxon>Oryzoideae</taxon>
        <taxon>Oryzeae</taxon>
        <taxon>Oryzinae</taxon>
        <taxon>Leersia</taxon>
    </lineage>
</organism>
<dbReference type="InterPro" id="IPR011042">
    <property type="entry name" value="6-blade_b-propeller_TolB-like"/>
</dbReference>
<evidence type="ECO:0008006" key="4">
    <source>
        <dbReference type="Google" id="ProtNLM"/>
    </source>
</evidence>
<reference evidence="2 3" key="1">
    <citation type="submission" date="2012-08" db="EMBL/GenBank/DDBJ databases">
        <title>Oryza genome evolution.</title>
        <authorList>
            <person name="Wing R.A."/>
        </authorList>
    </citation>
    <scope>NUCLEOTIDE SEQUENCE</scope>
</reference>
<reference evidence="3" key="2">
    <citation type="submission" date="2013-12" db="EMBL/GenBank/DDBJ databases">
        <authorList>
            <person name="Yu Y."/>
            <person name="Lee S."/>
            <person name="de Baynast K."/>
            <person name="Wissotski M."/>
            <person name="Liu L."/>
            <person name="Talag J."/>
            <person name="Goicoechea J."/>
            <person name="Angelova A."/>
            <person name="Jetty R."/>
            <person name="Kudrna D."/>
            <person name="Golser W."/>
            <person name="Rivera L."/>
            <person name="Zhang J."/>
            <person name="Wing R."/>
        </authorList>
    </citation>
    <scope>NUCLEOTIDE SEQUENCE</scope>
</reference>
<dbReference type="PANTHER" id="PTHR31460:SF0">
    <property type="entry name" value="CALCIUM-DEPENDENT PHOSPHOTRIESTERASE SUPERFAMILY PROTEIN-RELATED"/>
    <property type="match status" value="1"/>
</dbReference>
<evidence type="ECO:0000256" key="1">
    <source>
        <dbReference type="SAM" id="MobiDB-lite"/>
    </source>
</evidence>
<dbReference type="InterPro" id="IPR053224">
    <property type="entry name" value="Sensory_adhesion_molecule"/>
</dbReference>
<dbReference type="SUPFAM" id="SSF63829">
    <property type="entry name" value="Calcium-dependent phosphotriesterase"/>
    <property type="match status" value="1"/>
</dbReference>
<feature type="region of interest" description="Disordered" evidence="1">
    <location>
        <begin position="1"/>
        <end position="21"/>
    </location>
</feature>
<dbReference type="GO" id="GO:0005783">
    <property type="term" value="C:endoplasmic reticulum"/>
    <property type="evidence" value="ECO:0007669"/>
    <property type="project" value="TreeGrafter"/>
</dbReference>
<reference evidence="2" key="3">
    <citation type="submission" date="2015-04" db="UniProtKB">
        <authorList>
            <consortium name="EnsemblPlants"/>
        </authorList>
    </citation>
    <scope>IDENTIFICATION</scope>
</reference>
<evidence type="ECO:0000313" key="3">
    <source>
        <dbReference type="Proteomes" id="UP000032180"/>
    </source>
</evidence>
<dbReference type="HOGENOM" id="CLU_045463_1_0_1"/>
<evidence type="ECO:0000313" key="2">
    <source>
        <dbReference type="EnsemblPlants" id="LPERR03G12940.1"/>
    </source>
</evidence>
<keyword evidence="3" id="KW-1185">Reference proteome</keyword>
<proteinExistence type="predicted"/>
<dbReference type="EnsemblPlants" id="LPERR03G12940.1">
    <property type="protein sequence ID" value="LPERR03G12940.1"/>
    <property type="gene ID" value="LPERR03G12940"/>
</dbReference>
<dbReference type="eggNOG" id="ENOG502QQR3">
    <property type="taxonomic scope" value="Eukaryota"/>
</dbReference>
<dbReference type="AlphaFoldDB" id="A0A0D9VT75"/>
<protein>
    <recommendedName>
        <fullName evidence="4">SMP-30/Gluconolactonase/LRE-like region domain-containing protein</fullName>
    </recommendedName>
</protein>
<feature type="compositionally biased region" description="Basic residues" evidence="1">
    <location>
        <begin position="1"/>
        <end position="11"/>
    </location>
</feature>
<name>A0A0D9VT75_9ORYZ</name>
<dbReference type="Gene3D" id="2.120.10.30">
    <property type="entry name" value="TolB, C-terminal domain"/>
    <property type="match status" value="1"/>
</dbReference>